<reference evidence="1 2" key="1">
    <citation type="submission" date="2016-11" db="EMBL/GenBank/DDBJ databases">
        <authorList>
            <person name="Jaros S."/>
            <person name="Januszkiewicz K."/>
            <person name="Wedrychowicz H."/>
        </authorList>
    </citation>
    <scope>NUCLEOTIDE SEQUENCE [LARGE SCALE GENOMIC DNA]</scope>
    <source>
        <strain evidence="1 2">DSM 16917</strain>
    </source>
</reference>
<sequence>MMQPLHPERSALGRYDPVTDQVIQLGVGDIKNLARLMGDSLTERFLVTRLPDGAVLSTVFFRRSLMTGFDDRKIWFETMHRGEHDNVVNRTHSPSNARYWHYLWLKENSLGAYYASRGRSYRAFKKAYGFDPARWGSQKEMRRYFAKPSTFRGDW</sequence>
<evidence type="ECO:0000313" key="2">
    <source>
        <dbReference type="Proteomes" id="UP000184268"/>
    </source>
</evidence>
<dbReference type="AlphaFoldDB" id="A0A1M5U3F9"/>
<accession>A0A1M5U3F9</accession>
<proteinExistence type="predicted"/>
<protein>
    <submittedName>
        <fullName evidence="1">Uncharacterized protein</fullName>
    </submittedName>
</protein>
<dbReference type="EMBL" id="FQXG01000003">
    <property type="protein sequence ID" value="SHH57488.1"/>
    <property type="molecule type" value="Genomic_DNA"/>
</dbReference>
<dbReference type="RefSeq" id="WP_067655654.1">
    <property type="nucleotide sequence ID" value="NZ_FQXG01000003.1"/>
</dbReference>
<keyword evidence="2" id="KW-1185">Reference proteome</keyword>
<organism evidence="1 2">
    <name type="scientific">Ferrimonas marina</name>
    <dbReference type="NCBI Taxonomy" id="299255"/>
    <lineage>
        <taxon>Bacteria</taxon>
        <taxon>Pseudomonadati</taxon>
        <taxon>Pseudomonadota</taxon>
        <taxon>Gammaproteobacteria</taxon>
        <taxon>Alteromonadales</taxon>
        <taxon>Ferrimonadaceae</taxon>
        <taxon>Ferrimonas</taxon>
    </lineage>
</organism>
<gene>
    <name evidence="1" type="ORF">SAMN02745129_2392</name>
</gene>
<dbReference type="Proteomes" id="UP000184268">
    <property type="component" value="Unassembled WGS sequence"/>
</dbReference>
<evidence type="ECO:0000313" key="1">
    <source>
        <dbReference type="EMBL" id="SHH57488.1"/>
    </source>
</evidence>
<name>A0A1M5U3F9_9GAMM</name>